<dbReference type="SUPFAM" id="SSF51735">
    <property type="entry name" value="NAD(P)-binding Rossmann-fold domains"/>
    <property type="match status" value="1"/>
</dbReference>
<accession>A0A8H3GPP1</accession>
<comment type="caution">
    <text evidence="3">The sequence shown here is derived from an EMBL/GenBank/DDBJ whole genome shotgun (WGS) entry which is preliminary data.</text>
</comment>
<sequence>MAQQHKASILPQKHGKLEVGTRPTPVPQGTQALVKVTAAAINPIDWKIIDYGIFIENFPAVLGFNGAGVIHAVGQEVTNFKVGDRVYVSAFSLSGTVNPDYASYQEYALVDTDTIAKTPNNINDDQASTISVGAVTAYLGLFQGTGIVAPLSAPTANGKPLLILGGSSSVGQFGKHTFANAFHLHLNYGAAIQLARIAGFSPIVTTASSQHAEFLKSLGATHVFDRNADVRTLHSVFSTPVALVFDTVSEEGTQLLAFDVLTAPSPVSGARLIVLLPQVDSFKKKNSGDKIAVDEVDGGSEGLKDVIVPFWQKIGQWVEGGELVPNRVQLVNGGLAGIPGALDLSRKGVSGVKLVVRPQE</sequence>
<evidence type="ECO:0000256" key="1">
    <source>
        <dbReference type="SAM" id="MobiDB-lite"/>
    </source>
</evidence>
<dbReference type="Pfam" id="PF08240">
    <property type="entry name" value="ADH_N"/>
    <property type="match status" value="1"/>
</dbReference>
<dbReference type="Pfam" id="PF00107">
    <property type="entry name" value="ADH_zinc_N"/>
    <property type="match status" value="1"/>
</dbReference>
<name>A0A8H3GPP1_9AGAM</name>
<dbReference type="InterPro" id="IPR036291">
    <property type="entry name" value="NAD(P)-bd_dom_sf"/>
</dbReference>
<dbReference type="SUPFAM" id="SSF50129">
    <property type="entry name" value="GroES-like"/>
    <property type="match status" value="1"/>
</dbReference>
<proteinExistence type="predicted"/>
<dbReference type="Gene3D" id="3.90.180.10">
    <property type="entry name" value="Medium-chain alcohol dehydrogenases, catalytic domain"/>
    <property type="match status" value="1"/>
</dbReference>
<evidence type="ECO:0000259" key="2">
    <source>
        <dbReference type="SMART" id="SM00829"/>
    </source>
</evidence>
<dbReference type="AlphaFoldDB" id="A0A8H3GPP1"/>
<dbReference type="SMART" id="SM00829">
    <property type="entry name" value="PKS_ER"/>
    <property type="match status" value="1"/>
</dbReference>
<dbReference type="CDD" id="cd08249">
    <property type="entry name" value="enoyl_reductase_like"/>
    <property type="match status" value="1"/>
</dbReference>
<dbReference type="InterPro" id="IPR020843">
    <property type="entry name" value="ER"/>
</dbReference>
<dbReference type="InterPro" id="IPR013154">
    <property type="entry name" value="ADH-like_N"/>
</dbReference>
<dbReference type="Proteomes" id="UP000663846">
    <property type="component" value="Unassembled WGS sequence"/>
</dbReference>
<evidence type="ECO:0000313" key="4">
    <source>
        <dbReference type="Proteomes" id="UP000663846"/>
    </source>
</evidence>
<protein>
    <recommendedName>
        <fullName evidence="2">Enoyl reductase (ER) domain-containing protein</fullName>
    </recommendedName>
</protein>
<dbReference type="InterPro" id="IPR047122">
    <property type="entry name" value="Trans-enoyl_RdTase-like"/>
</dbReference>
<feature type="domain" description="Enoyl reductase (ER)" evidence="2">
    <location>
        <begin position="15"/>
        <end position="356"/>
    </location>
</feature>
<dbReference type="InterPro" id="IPR011032">
    <property type="entry name" value="GroES-like_sf"/>
</dbReference>
<dbReference type="GO" id="GO:0016651">
    <property type="term" value="F:oxidoreductase activity, acting on NAD(P)H"/>
    <property type="evidence" value="ECO:0007669"/>
    <property type="project" value="InterPro"/>
</dbReference>
<dbReference type="InterPro" id="IPR013149">
    <property type="entry name" value="ADH-like_C"/>
</dbReference>
<dbReference type="PANTHER" id="PTHR45348:SF2">
    <property type="entry name" value="ZINC-TYPE ALCOHOL DEHYDROGENASE-LIKE PROTEIN C2E1P3.01"/>
    <property type="match status" value="1"/>
</dbReference>
<feature type="region of interest" description="Disordered" evidence="1">
    <location>
        <begin position="1"/>
        <end position="24"/>
    </location>
</feature>
<gene>
    <name evidence="3" type="ORF">RDB_LOCUS166642</name>
</gene>
<dbReference type="Gene3D" id="3.40.50.720">
    <property type="entry name" value="NAD(P)-binding Rossmann-like Domain"/>
    <property type="match status" value="1"/>
</dbReference>
<reference evidence="3" key="1">
    <citation type="submission" date="2021-01" db="EMBL/GenBank/DDBJ databases">
        <authorList>
            <person name="Kaushik A."/>
        </authorList>
    </citation>
    <scope>NUCLEOTIDE SEQUENCE</scope>
    <source>
        <strain evidence="3">AG1-1C</strain>
    </source>
</reference>
<dbReference type="PANTHER" id="PTHR45348">
    <property type="entry name" value="HYPOTHETICAL OXIDOREDUCTASE (EUROFUNG)"/>
    <property type="match status" value="1"/>
</dbReference>
<organism evidence="3 4">
    <name type="scientific">Rhizoctonia solani</name>
    <dbReference type="NCBI Taxonomy" id="456999"/>
    <lineage>
        <taxon>Eukaryota</taxon>
        <taxon>Fungi</taxon>
        <taxon>Dikarya</taxon>
        <taxon>Basidiomycota</taxon>
        <taxon>Agaricomycotina</taxon>
        <taxon>Agaricomycetes</taxon>
        <taxon>Cantharellales</taxon>
        <taxon>Ceratobasidiaceae</taxon>
        <taxon>Rhizoctonia</taxon>
    </lineage>
</organism>
<evidence type="ECO:0000313" key="3">
    <source>
        <dbReference type="EMBL" id="CAE6465719.1"/>
    </source>
</evidence>
<dbReference type="EMBL" id="CAJMWS010000835">
    <property type="protein sequence ID" value="CAE6465719.1"/>
    <property type="molecule type" value="Genomic_DNA"/>
</dbReference>